<protein>
    <recommendedName>
        <fullName evidence="3">BRCT domain-containing protein</fullName>
    </recommendedName>
</protein>
<keyword evidence="5" id="KW-1185">Reference proteome</keyword>
<dbReference type="InterPro" id="IPR036420">
    <property type="entry name" value="BRCT_dom_sf"/>
</dbReference>
<organism evidence="4 5">
    <name type="scientific">Prorocentrum cordatum</name>
    <dbReference type="NCBI Taxonomy" id="2364126"/>
    <lineage>
        <taxon>Eukaryota</taxon>
        <taxon>Sar</taxon>
        <taxon>Alveolata</taxon>
        <taxon>Dinophyceae</taxon>
        <taxon>Prorocentrales</taxon>
        <taxon>Prorocentraceae</taxon>
        <taxon>Prorocentrum</taxon>
    </lineage>
</organism>
<evidence type="ECO:0000256" key="1">
    <source>
        <dbReference type="ARBA" id="ARBA00022737"/>
    </source>
</evidence>
<dbReference type="PANTHER" id="PTHR13561:SF20">
    <property type="entry name" value="DNA TOPOISOMERASE 2-BINDING PROTEIN 1"/>
    <property type="match status" value="1"/>
</dbReference>
<name>A0ABN9UG17_9DINO</name>
<dbReference type="EMBL" id="CAUYUJ010015825">
    <property type="protein sequence ID" value="CAK0858534.1"/>
    <property type="molecule type" value="Genomic_DNA"/>
</dbReference>
<comment type="caution">
    <text evidence="4">The sequence shown here is derived from an EMBL/GenBank/DDBJ whole genome shotgun (WGS) entry which is preliminary data.</text>
</comment>
<dbReference type="InterPro" id="IPR001357">
    <property type="entry name" value="BRCT_dom"/>
</dbReference>
<feature type="compositionally biased region" description="Polar residues" evidence="2">
    <location>
        <begin position="781"/>
        <end position="790"/>
    </location>
</feature>
<reference evidence="4" key="1">
    <citation type="submission" date="2023-10" db="EMBL/GenBank/DDBJ databases">
        <authorList>
            <person name="Chen Y."/>
            <person name="Shah S."/>
            <person name="Dougan E. K."/>
            <person name="Thang M."/>
            <person name="Chan C."/>
        </authorList>
    </citation>
    <scope>NUCLEOTIDE SEQUENCE [LARGE SCALE GENOMIC DNA]</scope>
</reference>
<evidence type="ECO:0000259" key="3">
    <source>
        <dbReference type="PROSITE" id="PS50172"/>
    </source>
</evidence>
<feature type="domain" description="BRCT" evidence="3">
    <location>
        <begin position="516"/>
        <end position="590"/>
    </location>
</feature>
<gene>
    <name evidence="4" type="ORF">PCOR1329_LOCUS48236</name>
</gene>
<dbReference type="CDD" id="cd00027">
    <property type="entry name" value="BRCT"/>
    <property type="match status" value="2"/>
</dbReference>
<feature type="non-terminal residue" evidence="4">
    <location>
        <position position="1"/>
    </location>
</feature>
<evidence type="ECO:0000313" key="4">
    <source>
        <dbReference type="EMBL" id="CAK0858534.1"/>
    </source>
</evidence>
<dbReference type="Pfam" id="PF00533">
    <property type="entry name" value="BRCT"/>
    <property type="match status" value="2"/>
</dbReference>
<feature type="region of interest" description="Disordered" evidence="2">
    <location>
        <begin position="781"/>
        <end position="802"/>
    </location>
</feature>
<feature type="domain" description="BRCT" evidence="3">
    <location>
        <begin position="25"/>
        <end position="116"/>
    </location>
</feature>
<dbReference type="Proteomes" id="UP001189429">
    <property type="component" value="Unassembled WGS sequence"/>
</dbReference>
<sequence>TRRQGRRIPTPFGRPLLLAPSSSLAVPRLFRRGSICCSGLSQQDRARCSSLARWTGGKFSEDLSSEVGLLVAERVSLHPASKYQAALARRLPVVRLSYLEALWEMKAEVDVEPHILPPLYGLRICLDKRHEEYAGKAAELGAVVEAFDCAEVVVVGDIFAPLYQQARRIGILAASPLWLERCFQLRCCTPIAGELQVLNPRSAALAGGPTPGPGGCDDEECGAALLGCVLCLLYLPPGPQRDAAKALAWKVGAYTTLAPTDRAVTHVLFRVQPGGKAAVSVSVPDDHDRVAFIDVSWLEACACEGRRVSESQFQRQKVAYNPRCDDAHAAARALRPPADGEAPVRALKNAPSDPPARGAWSQPAAAPALPALCAPAAAPAAPAATTEPAAGTAGAPGGLRLGVFAGVAVALAGWQPGDPEARAMEEAVRAQGGAVLAQGLSAAGAASAVEHLSARRPPAALGTAHWVRACVADGVLYQRSEMPHFEPPRGQLPLQEMSTCNVRITALEASQRGRGRRVQLEKLVEIVGAKVADQNSRLGDITHVVCGVPGLLEGKTHASALRKKIPVVSVQWLFDCYRRCSRQLEDRYHVGPPQAQAPRFEESAAPAQSFASTVLAGHTVLISPAALGSEAQLPRMAEELGAAARTWRSAEELEACCRAAAGDRADGASGGQACAAMVVLLDREEAARPAGPLADLVSRLLSGHCVGPVGRRAFVTPAWLAEAFRQRRRLPLDAFAALPDSGDLESGPAKRPRLTGEAQYAWVAPEASRLEEFAESSRAQTLASKAQQKASEGLRLAELRGR</sequence>
<keyword evidence="1" id="KW-0677">Repeat</keyword>
<dbReference type="Gene3D" id="3.40.50.10190">
    <property type="entry name" value="BRCT domain"/>
    <property type="match status" value="3"/>
</dbReference>
<proteinExistence type="predicted"/>
<feature type="region of interest" description="Disordered" evidence="2">
    <location>
        <begin position="335"/>
        <end position="363"/>
    </location>
</feature>
<dbReference type="PROSITE" id="PS50172">
    <property type="entry name" value="BRCT"/>
    <property type="match status" value="2"/>
</dbReference>
<dbReference type="SMART" id="SM00292">
    <property type="entry name" value="BRCT"/>
    <property type="match status" value="5"/>
</dbReference>
<evidence type="ECO:0000256" key="2">
    <source>
        <dbReference type="SAM" id="MobiDB-lite"/>
    </source>
</evidence>
<dbReference type="PANTHER" id="PTHR13561">
    <property type="entry name" value="DNA REPLICATION REGULATOR DPB11-RELATED"/>
    <property type="match status" value="1"/>
</dbReference>
<evidence type="ECO:0000313" key="5">
    <source>
        <dbReference type="Proteomes" id="UP001189429"/>
    </source>
</evidence>
<dbReference type="SUPFAM" id="SSF52113">
    <property type="entry name" value="BRCT domain"/>
    <property type="match status" value="3"/>
</dbReference>
<accession>A0ABN9UG17</accession>